<evidence type="ECO:0000313" key="3">
    <source>
        <dbReference type="Proteomes" id="UP001222325"/>
    </source>
</evidence>
<keyword evidence="3" id="KW-1185">Reference proteome</keyword>
<reference evidence="2" key="1">
    <citation type="submission" date="2023-03" db="EMBL/GenBank/DDBJ databases">
        <title>Massive genome expansion in bonnet fungi (Mycena s.s.) driven by repeated elements and novel gene families across ecological guilds.</title>
        <authorList>
            <consortium name="Lawrence Berkeley National Laboratory"/>
            <person name="Harder C.B."/>
            <person name="Miyauchi S."/>
            <person name="Viragh M."/>
            <person name="Kuo A."/>
            <person name="Thoen E."/>
            <person name="Andreopoulos B."/>
            <person name="Lu D."/>
            <person name="Skrede I."/>
            <person name="Drula E."/>
            <person name="Henrissat B."/>
            <person name="Morin E."/>
            <person name="Kohler A."/>
            <person name="Barry K."/>
            <person name="LaButti K."/>
            <person name="Morin E."/>
            <person name="Salamov A."/>
            <person name="Lipzen A."/>
            <person name="Mereny Z."/>
            <person name="Hegedus B."/>
            <person name="Baldrian P."/>
            <person name="Stursova M."/>
            <person name="Weitz H."/>
            <person name="Taylor A."/>
            <person name="Grigoriev I.V."/>
            <person name="Nagy L.G."/>
            <person name="Martin F."/>
            <person name="Kauserud H."/>
        </authorList>
    </citation>
    <scope>NUCLEOTIDE SEQUENCE</scope>
    <source>
        <strain evidence="2">CBHHK173m</strain>
    </source>
</reference>
<dbReference type="Proteomes" id="UP001222325">
    <property type="component" value="Unassembled WGS sequence"/>
</dbReference>
<feature type="compositionally biased region" description="Basic and acidic residues" evidence="1">
    <location>
        <begin position="112"/>
        <end position="121"/>
    </location>
</feature>
<proteinExistence type="predicted"/>
<evidence type="ECO:0000256" key="1">
    <source>
        <dbReference type="SAM" id="MobiDB-lite"/>
    </source>
</evidence>
<protein>
    <submittedName>
        <fullName evidence="2">Uncharacterized protein</fullName>
    </submittedName>
</protein>
<organism evidence="2 3">
    <name type="scientific">Mycena belliarum</name>
    <dbReference type="NCBI Taxonomy" id="1033014"/>
    <lineage>
        <taxon>Eukaryota</taxon>
        <taxon>Fungi</taxon>
        <taxon>Dikarya</taxon>
        <taxon>Basidiomycota</taxon>
        <taxon>Agaricomycotina</taxon>
        <taxon>Agaricomycetes</taxon>
        <taxon>Agaricomycetidae</taxon>
        <taxon>Agaricales</taxon>
        <taxon>Marasmiineae</taxon>
        <taxon>Mycenaceae</taxon>
        <taxon>Mycena</taxon>
    </lineage>
</organism>
<dbReference type="AlphaFoldDB" id="A0AAD6TQ48"/>
<dbReference type="EMBL" id="JARJCN010000117">
    <property type="protein sequence ID" value="KAJ7073320.1"/>
    <property type="molecule type" value="Genomic_DNA"/>
</dbReference>
<feature type="region of interest" description="Disordered" evidence="1">
    <location>
        <begin position="110"/>
        <end position="135"/>
    </location>
</feature>
<evidence type="ECO:0000313" key="2">
    <source>
        <dbReference type="EMBL" id="KAJ7073320.1"/>
    </source>
</evidence>
<name>A0AAD6TQ48_9AGAR</name>
<accession>A0AAD6TQ48</accession>
<sequence length="354" mass="38127">MAGVKSTRGREWMKVDGEVMVVLVARSHEQMTVLVELVHEQQAFAEVDGRGGAAEVAQSVGGGAASWRTAAGSSSEARIDRVALIVLALLPGTVCSSIRSILGSVGGGGGMDIKEQRRQDKDDGDDSDGDDENGGVENSVGTLFSSLLHYGFSRYLGSTGVTEVVQMRSGCFGREITIMQTLRHPNICLLREVFWNANGSIGKPKQLITSNLLVLIAIEVGPLLLTSAAGRKVDPALCSTYGSDSCLGSTDRRPQFWKLLITVLTLIRLTPVSIQTDRREAVTMFNTARDLCACILSGRLHNLRSLAMLNALGGAIRPSIGIKISIQYYKGRTTLPQPTPRDTETMAGRVRFDF</sequence>
<gene>
    <name evidence="2" type="ORF">B0H15DRAFT_806835</name>
</gene>
<feature type="compositionally biased region" description="Acidic residues" evidence="1">
    <location>
        <begin position="122"/>
        <end position="134"/>
    </location>
</feature>
<comment type="caution">
    <text evidence="2">The sequence shown here is derived from an EMBL/GenBank/DDBJ whole genome shotgun (WGS) entry which is preliminary data.</text>
</comment>